<dbReference type="SUPFAM" id="SSF48576">
    <property type="entry name" value="Terpenoid synthases"/>
    <property type="match status" value="1"/>
</dbReference>
<dbReference type="PANTHER" id="PTHR12001">
    <property type="entry name" value="GERANYLGERANYL PYROPHOSPHATE SYNTHASE"/>
    <property type="match status" value="1"/>
</dbReference>
<dbReference type="AlphaFoldDB" id="A0A9D2LFF4"/>
<comment type="cofactor">
    <cofactor evidence="1">
        <name>Mg(2+)</name>
        <dbReference type="ChEBI" id="CHEBI:18420"/>
    </cofactor>
</comment>
<organism evidence="7 8">
    <name type="scientific">Candidatus Brachybacterium merdavium</name>
    <dbReference type="NCBI Taxonomy" id="2838513"/>
    <lineage>
        <taxon>Bacteria</taxon>
        <taxon>Bacillati</taxon>
        <taxon>Actinomycetota</taxon>
        <taxon>Actinomycetes</taxon>
        <taxon>Micrococcales</taxon>
        <taxon>Dermabacteraceae</taxon>
        <taxon>Brachybacterium</taxon>
    </lineage>
</organism>
<dbReference type="Proteomes" id="UP000823823">
    <property type="component" value="Unassembled WGS sequence"/>
</dbReference>
<evidence type="ECO:0000256" key="2">
    <source>
        <dbReference type="ARBA" id="ARBA00006706"/>
    </source>
</evidence>
<dbReference type="InterPro" id="IPR033749">
    <property type="entry name" value="Polyprenyl_synt_CS"/>
</dbReference>
<sequence length="377" mass="40197">MVSAGTAADRDHLRDLDAHVVDRVGRVLRTELAARREELRTVAPETALLVDGVQGYLEGGKLLRPRFCFWGGVAALGRHPEDEETEALARYGAAIELVQAAALMHDDVIDHSPTRRGRPAMHVAAAERHRREALSGDPEDFGVAVAIVLGDLALSWSEQLASGIDGESLDTSRARGEFDRLRTEVMSGQYLDILHQAGGFTSTADAERAALEVIHWKTVPYTVLRPVRIGAALLGAGPGALEALSRWSIEIGTAFQLRDDLLSVVGDTDQTGKPIGGDIEEGKRTVLLARTLAGADRAQRELLERTVGRTDAPASDVAAVHELMLRTGAVASVSEEVQERAARAAQILDRAEGLGEEGRAGLAALAAQATEVASLPS</sequence>
<dbReference type="PANTHER" id="PTHR12001:SF85">
    <property type="entry name" value="SHORT CHAIN ISOPRENYL DIPHOSPHATE SYNTHASE"/>
    <property type="match status" value="1"/>
</dbReference>
<keyword evidence="4" id="KW-0479">Metal-binding</keyword>
<gene>
    <name evidence="7" type="ORF">H9786_14140</name>
</gene>
<dbReference type="CDD" id="cd00685">
    <property type="entry name" value="Trans_IPPS_HT"/>
    <property type="match status" value="1"/>
</dbReference>
<dbReference type="InterPro" id="IPR008949">
    <property type="entry name" value="Isoprenoid_synthase_dom_sf"/>
</dbReference>
<proteinExistence type="inferred from homology"/>
<dbReference type="GO" id="GO:0004659">
    <property type="term" value="F:prenyltransferase activity"/>
    <property type="evidence" value="ECO:0007669"/>
    <property type="project" value="InterPro"/>
</dbReference>
<dbReference type="Gene3D" id="1.10.600.10">
    <property type="entry name" value="Farnesyl Diphosphate Synthase"/>
    <property type="match status" value="1"/>
</dbReference>
<dbReference type="InterPro" id="IPR000092">
    <property type="entry name" value="Polyprenyl_synt"/>
</dbReference>
<reference evidence="7" key="1">
    <citation type="journal article" date="2021" name="PeerJ">
        <title>Extensive microbial diversity within the chicken gut microbiome revealed by metagenomics and culture.</title>
        <authorList>
            <person name="Gilroy R."/>
            <person name="Ravi A."/>
            <person name="Getino M."/>
            <person name="Pursley I."/>
            <person name="Horton D.L."/>
            <person name="Alikhan N.F."/>
            <person name="Baker D."/>
            <person name="Gharbi K."/>
            <person name="Hall N."/>
            <person name="Watson M."/>
            <person name="Adriaenssens E.M."/>
            <person name="Foster-Nyarko E."/>
            <person name="Jarju S."/>
            <person name="Secka A."/>
            <person name="Antonio M."/>
            <person name="Oren A."/>
            <person name="Chaudhuri R.R."/>
            <person name="La Ragione R."/>
            <person name="Hildebrand F."/>
            <person name="Pallen M.J."/>
        </authorList>
    </citation>
    <scope>NUCLEOTIDE SEQUENCE</scope>
    <source>
        <strain evidence="7">ChiHjej13B12-24818</strain>
    </source>
</reference>
<dbReference type="Pfam" id="PF00348">
    <property type="entry name" value="polyprenyl_synt"/>
    <property type="match status" value="1"/>
</dbReference>
<protein>
    <submittedName>
        <fullName evidence="7">Polyprenyl synthetase family protein</fullName>
    </submittedName>
</protein>
<evidence type="ECO:0000256" key="1">
    <source>
        <dbReference type="ARBA" id="ARBA00001946"/>
    </source>
</evidence>
<comment type="caution">
    <text evidence="7">The sequence shown here is derived from an EMBL/GenBank/DDBJ whole genome shotgun (WGS) entry which is preliminary data.</text>
</comment>
<dbReference type="EMBL" id="DWZH01000107">
    <property type="protein sequence ID" value="HJB11634.1"/>
    <property type="molecule type" value="Genomic_DNA"/>
</dbReference>
<keyword evidence="3 6" id="KW-0808">Transferase</keyword>
<dbReference type="GO" id="GO:0046872">
    <property type="term" value="F:metal ion binding"/>
    <property type="evidence" value="ECO:0007669"/>
    <property type="project" value="UniProtKB-KW"/>
</dbReference>
<dbReference type="GO" id="GO:0008299">
    <property type="term" value="P:isoprenoid biosynthetic process"/>
    <property type="evidence" value="ECO:0007669"/>
    <property type="project" value="InterPro"/>
</dbReference>
<dbReference type="SFLD" id="SFLDS00005">
    <property type="entry name" value="Isoprenoid_Synthase_Type_I"/>
    <property type="match status" value="1"/>
</dbReference>
<accession>A0A9D2LFF4</accession>
<evidence type="ECO:0000313" key="7">
    <source>
        <dbReference type="EMBL" id="HJB11634.1"/>
    </source>
</evidence>
<evidence type="ECO:0000313" key="8">
    <source>
        <dbReference type="Proteomes" id="UP000823823"/>
    </source>
</evidence>
<comment type="similarity">
    <text evidence="2 6">Belongs to the FPP/GGPP synthase family.</text>
</comment>
<evidence type="ECO:0000256" key="4">
    <source>
        <dbReference type="ARBA" id="ARBA00022723"/>
    </source>
</evidence>
<evidence type="ECO:0000256" key="3">
    <source>
        <dbReference type="ARBA" id="ARBA00022679"/>
    </source>
</evidence>
<reference evidence="7" key="2">
    <citation type="submission" date="2021-04" db="EMBL/GenBank/DDBJ databases">
        <authorList>
            <person name="Gilroy R."/>
        </authorList>
    </citation>
    <scope>NUCLEOTIDE SEQUENCE</scope>
    <source>
        <strain evidence="7">ChiHjej13B12-24818</strain>
    </source>
</reference>
<evidence type="ECO:0000256" key="6">
    <source>
        <dbReference type="RuleBase" id="RU004466"/>
    </source>
</evidence>
<dbReference type="PROSITE" id="PS00723">
    <property type="entry name" value="POLYPRENYL_SYNTHASE_1"/>
    <property type="match status" value="1"/>
</dbReference>
<keyword evidence="5" id="KW-0460">Magnesium</keyword>
<name>A0A9D2LFF4_9MICO</name>
<evidence type="ECO:0000256" key="5">
    <source>
        <dbReference type="ARBA" id="ARBA00022842"/>
    </source>
</evidence>